<evidence type="ECO:0000313" key="6">
    <source>
        <dbReference type="Proteomes" id="UP000562982"/>
    </source>
</evidence>
<dbReference type="SUPFAM" id="SSF51905">
    <property type="entry name" value="FAD/NAD(P)-binding domain"/>
    <property type="match status" value="1"/>
</dbReference>
<dbReference type="Gene3D" id="3.50.50.60">
    <property type="entry name" value="FAD/NAD(P)-binding domain"/>
    <property type="match status" value="1"/>
</dbReference>
<dbReference type="OrthoDB" id="9806601at2"/>
<dbReference type="Proteomes" id="UP000562982">
    <property type="component" value="Unassembled WGS sequence"/>
</dbReference>
<dbReference type="EMBL" id="JABEQI010000001">
    <property type="protein sequence ID" value="MBB2185362.1"/>
    <property type="molecule type" value="Genomic_DNA"/>
</dbReference>
<dbReference type="GO" id="GO:0016491">
    <property type="term" value="F:oxidoreductase activity"/>
    <property type="evidence" value="ECO:0007669"/>
    <property type="project" value="UniProtKB-KW"/>
</dbReference>
<evidence type="ECO:0000313" key="4">
    <source>
        <dbReference type="EMBL" id="RDI40806.1"/>
    </source>
</evidence>
<keyword evidence="1" id="KW-0560">Oxidoreductase</keyword>
<dbReference type="EMBL" id="QQAW01000001">
    <property type="protein sequence ID" value="RDI40806.1"/>
    <property type="molecule type" value="Genomic_DNA"/>
</dbReference>
<comment type="caution">
    <text evidence="4">The sequence shown here is derived from an EMBL/GenBank/DDBJ whole genome shotgun (WGS) entry which is preliminary data.</text>
</comment>
<dbReference type="PANTHER" id="PTHR13847">
    <property type="entry name" value="SARCOSINE DEHYDROGENASE-RELATED"/>
    <property type="match status" value="1"/>
</dbReference>
<evidence type="ECO:0000313" key="5">
    <source>
        <dbReference type="Proteomes" id="UP000254958"/>
    </source>
</evidence>
<reference evidence="3 6" key="2">
    <citation type="submission" date="2020-04" db="EMBL/GenBank/DDBJ databases">
        <title>Description of novel Gluconacetobacter.</title>
        <authorList>
            <person name="Sombolestani A."/>
        </authorList>
    </citation>
    <scope>NUCLEOTIDE SEQUENCE [LARGE SCALE GENOMIC DNA]</scope>
    <source>
        <strain evidence="3 6">LMG 1382</strain>
    </source>
</reference>
<dbReference type="RefSeq" id="WP_114725815.1">
    <property type="nucleotide sequence ID" value="NZ_BJMI01000038.1"/>
</dbReference>
<dbReference type="Gene3D" id="3.30.9.10">
    <property type="entry name" value="D-Amino Acid Oxidase, subunit A, domain 2"/>
    <property type="match status" value="1"/>
</dbReference>
<dbReference type="Pfam" id="PF01266">
    <property type="entry name" value="DAO"/>
    <property type="match status" value="1"/>
</dbReference>
<proteinExistence type="predicted"/>
<dbReference type="GO" id="GO:0005737">
    <property type="term" value="C:cytoplasm"/>
    <property type="evidence" value="ECO:0007669"/>
    <property type="project" value="TreeGrafter"/>
</dbReference>
<name>A0A370GC94_GLULI</name>
<evidence type="ECO:0000259" key="2">
    <source>
        <dbReference type="Pfam" id="PF01266"/>
    </source>
</evidence>
<evidence type="ECO:0000256" key="1">
    <source>
        <dbReference type="ARBA" id="ARBA00023002"/>
    </source>
</evidence>
<dbReference type="AlphaFoldDB" id="A0A370GC94"/>
<sequence>MRNDPRSHGLWELSAPPAPATVALAGDVEADVAIVGAGYTGLSAALHLASAGVSVVVLEAEEVGFGGSGRNVGLVNAGLWVMPEDVIDGLGPVHGPRILRLLGDAPSVVFDLVARHGIACEAEHAGTLHCGVGRGGLASLRERARQWRRLGAPVRLLDPGETREMVGSGVYEGALLDARAGTIQPLAYARGLAGAALAAGARIHTASPVVSARQEGGWWRLRTEAGSVRAPKVIVATNAYTHGDVGGLWPEIRAELIHLPYFNIATVPLDAAQLRSVLPKRQGAWDTKEVLTSFRLDRAGRLVIGSVGALRGTGLAVHRQWAARALARIYPQLVGIGFESEWFGSIGMTVDDLPRLHLLAENVVSISGYNGRGIAPGTVFGRVLADFARGVVSEAELPLPLTRAVPARARRAREAMYEYGSAAVHLVTARL</sequence>
<evidence type="ECO:0000313" key="3">
    <source>
        <dbReference type="EMBL" id="MBB2185362.1"/>
    </source>
</evidence>
<dbReference type="InterPro" id="IPR036188">
    <property type="entry name" value="FAD/NAD-bd_sf"/>
</dbReference>
<dbReference type="InterPro" id="IPR006076">
    <property type="entry name" value="FAD-dep_OxRdtase"/>
</dbReference>
<protein>
    <submittedName>
        <fullName evidence="3">FAD-binding oxidoreductase</fullName>
    </submittedName>
    <submittedName>
        <fullName evidence="4">Glycine/D-amino acid oxidase-like deaminating enzyme</fullName>
    </submittedName>
</protein>
<dbReference type="PANTHER" id="PTHR13847:SF281">
    <property type="entry name" value="FAD DEPENDENT OXIDOREDUCTASE DOMAIN-CONTAINING PROTEIN"/>
    <property type="match status" value="1"/>
</dbReference>
<reference evidence="4 5" key="1">
    <citation type="submission" date="2018-07" db="EMBL/GenBank/DDBJ databases">
        <title>Genomic Encyclopedia of Type Strains, Phase IV (KMG-IV): sequencing the most valuable type-strain genomes for metagenomic binning, comparative biology and taxonomic classification.</title>
        <authorList>
            <person name="Goeker M."/>
        </authorList>
    </citation>
    <scope>NUCLEOTIDE SEQUENCE [LARGE SCALE GENOMIC DNA]</scope>
    <source>
        <strain evidence="4 5">DSM 5603</strain>
    </source>
</reference>
<gene>
    <name evidence="4" type="ORF">C7453_101605</name>
    <name evidence="3" type="ORF">HLH32_02975</name>
</gene>
<feature type="domain" description="FAD dependent oxidoreductase" evidence="2">
    <location>
        <begin position="31"/>
        <end position="386"/>
    </location>
</feature>
<organism evidence="4 5">
    <name type="scientific">Gluconacetobacter liquefaciens</name>
    <name type="common">Acetobacter liquefaciens</name>
    <dbReference type="NCBI Taxonomy" id="89584"/>
    <lineage>
        <taxon>Bacteria</taxon>
        <taxon>Pseudomonadati</taxon>
        <taxon>Pseudomonadota</taxon>
        <taxon>Alphaproteobacteria</taxon>
        <taxon>Acetobacterales</taxon>
        <taxon>Acetobacteraceae</taxon>
        <taxon>Gluconacetobacter</taxon>
    </lineage>
</organism>
<accession>A0A370GC94</accession>
<dbReference type="Proteomes" id="UP000254958">
    <property type="component" value="Unassembled WGS sequence"/>
</dbReference>
<keyword evidence="5" id="KW-1185">Reference proteome</keyword>